<dbReference type="EMBL" id="LN651281">
    <property type="protein sequence ID" value="CEJ17304.1"/>
    <property type="molecule type" value="Genomic_DNA"/>
</dbReference>
<name>A0A7U7PQY8_RALSL</name>
<organism evidence="2 3">
    <name type="scientific">Ralstonia solanacearum IPO1609</name>
    <dbReference type="NCBI Taxonomy" id="564066"/>
    <lineage>
        <taxon>Bacteria</taxon>
        <taxon>Pseudomonadati</taxon>
        <taxon>Pseudomonadota</taxon>
        <taxon>Betaproteobacteria</taxon>
        <taxon>Burkholderiales</taxon>
        <taxon>Burkholderiaceae</taxon>
        <taxon>Ralstonia</taxon>
        <taxon>Ralstonia solanacearum species complex</taxon>
    </lineage>
</organism>
<dbReference type="RefSeq" id="WP_020957805.1">
    <property type="nucleotide sequence ID" value="NZ_LN651281.1"/>
</dbReference>
<dbReference type="AlphaFoldDB" id="A0A7U7PQY8"/>
<accession>A0A7U7PQY8</accession>
<keyword evidence="1" id="KW-0472">Membrane</keyword>
<gene>
    <name evidence="2" type="ORF">RSIPO_04002</name>
</gene>
<sequence>MGIEPMFDLSKFVVGLLSLGAMLLVMVVMASRVAYWERRFWQSLVAGSNRQWRDHCRSARGQFLRSLSLRDQAFFELNGARLDLADEFLREDLHTLGGLAGVW</sequence>
<protein>
    <submittedName>
        <fullName evidence="2">Prophage protein</fullName>
    </submittedName>
</protein>
<feature type="transmembrane region" description="Helical" evidence="1">
    <location>
        <begin position="12"/>
        <end position="35"/>
    </location>
</feature>
<proteinExistence type="predicted"/>
<keyword evidence="1" id="KW-0812">Transmembrane</keyword>
<evidence type="ECO:0000256" key="1">
    <source>
        <dbReference type="SAM" id="Phobius"/>
    </source>
</evidence>
<dbReference type="Proteomes" id="UP000053470">
    <property type="component" value="Unassembled WGS sequence"/>
</dbReference>
<keyword evidence="3" id="KW-1185">Reference proteome</keyword>
<keyword evidence="1" id="KW-1133">Transmembrane helix</keyword>
<reference evidence="2" key="2">
    <citation type="submission" date="2022-04" db="EMBL/GenBank/DDBJ databases">
        <title>Genomic draft of R. solanacearum strain IPO1609, a phylotype IIB1/biovar 2/race 3 strain isolated from potato in Europe.</title>
        <authorList>
            <person name="Boucher C."/>
            <person name="Carrere S."/>
            <person name="Dossat C."/>
            <person name="Elbaz M."/>
            <person name="Genin S."/>
            <person name="Gouzy J."/>
            <person name="Prior P."/>
            <person name="Segurens B."/>
            <person name="Wincker P."/>
        </authorList>
    </citation>
    <scope>NUCLEOTIDE SEQUENCE</scope>
    <source>
        <strain evidence="2">IPO1609</strain>
    </source>
</reference>
<evidence type="ECO:0000313" key="2">
    <source>
        <dbReference type="EMBL" id="CEJ17304.1"/>
    </source>
</evidence>
<evidence type="ECO:0000313" key="3">
    <source>
        <dbReference type="Proteomes" id="UP000053470"/>
    </source>
</evidence>
<reference evidence="2" key="1">
    <citation type="submission" date="2014-11" db="EMBL/GenBank/DDBJ databases">
        <authorList>
            <person name="Genoscope - CEA"/>
        </authorList>
    </citation>
    <scope>NUCLEOTIDE SEQUENCE</scope>
    <source>
        <strain evidence="2">IPO1609</strain>
    </source>
</reference>